<evidence type="ECO:0000313" key="7">
    <source>
        <dbReference type="EMBL" id="KOS18628.1"/>
    </source>
</evidence>
<accession>A0A0M8MUA1</accession>
<evidence type="ECO:0000256" key="1">
    <source>
        <dbReference type="ARBA" id="ARBA00004604"/>
    </source>
</evidence>
<dbReference type="Gene3D" id="3.30.70.330">
    <property type="match status" value="1"/>
</dbReference>
<evidence type="ECO:0000259" key="6">
    <source>
        <dbReference type="PROSITE" id="PS50102"/>
    </source>
</evidence>
<comment type="caution">
    <text evidence="7">The sequence shown here is derived from an EMBL/GenBank/DDBJ whole genome shotgun (WGS) entry which is preliminary data.</text>
</comment>
<feature type="compositionally biased region" description="Acidic residues" evidence="5">
    <location>
        <begin position="132"/>
        <end position="141"/>
    </location>
</feature>
<dbReference type="InterPro" id="IPR035979">
    <property type="entry name" value="RBD_domain_sf"/>
</dbReference>
<feature type="compositionally biased region" description="Acidic residues" evidence="5">
    <location>
        <begin position="84"/>
        <end position="123"/>
    </location>
</feature>
<keyword evidence="3" id="KW-0539">Nucleus</keyword>
<evidence type="ECO:0000256" key="5">
    <source>
        <dbReference type="SAM" id="MobiDB-lite"/>
    </source>
</evidence>
<proteinExistence type="predicted"/>
<feature type="compositionally biased region" description="Basic and acidic residues" evidence="5">
    <location>
        <begin position="69"/>
        <end position="83"/>
    </location>
</feature>
<evidence type="ECO:0000313" key="8">
    <source>
        <dbReference type="Proteomes" id="UP000053831"/>
    </source>
</evidence>
<sequence length="403" mass="44582">MAPELRKRKPVEPAKPAVAAPKAAAKAATKASPKPKRKATEDASPVSVKKQKSSKKTAVEKKTPKKAAKKETKSKKEEEKQDEQMAEAEEEEVEEEEKVEEPAAENEKESEEDATELEADDDEKLQVLAVDLDPEDEDETNEVEKYKPGQDVGKIPKVSKEVQKAADAKSHEGSGVIYLGRIPHGFYEHQMKQYLSQFGPILRLRLSRNKKTGASKHFAFVEFAEASTAEIVSKTMDNYLLFGHILKCKQVAKEQLHDDVWKGANRRFKKVPWNKMAGKKLEKPLTESAWADKVAKEKSSRARKAAKLKEIGYEFEAPKIKAVPAPAAIENGDGETKAIEAAPEPEKAAEKKVVEAEKPAAVEQPEPEPEVAEEEKKSKAKKATKASAKEKGTKTTRAKKAKA</sequence>
<dbReference type="GO" id="GO:0005730">
    <property type="term" value="C:nucleolus"/>
    <property type="evidence" value="ECO:0007669"/>
    <property type="project" value="UniProtKB-SubCell"/>
</dbReference>
<dbReference type="STRING" id="150374.A0A0M8MUA1"/>
<keyword evidence="2 4" id="KW-0694">RNA-binding</keyword>
<dbReference type="SUPFAM" id="SSF54928">
    <property type="entry name" value="RNA-binding domain, RBD"/>
    <property type="match status" value="1"/>
</dbReference>
<dbReference type="OrthoDB" id="21467at2759"/>
<dbReference type="SMART" id="SM00360">
    <property type="entry name" value="RRM"/>
    <property type="match status" value="1"/>
</dbReference>
<evidence type="ECO:0000256" key="2">
    <source>
        <dbReference type="ARBA" id="ARBA00022884"/>
    </source>
</evidence>
<reference evidence="7 8" key="1">
    <citation type="submission" date="2015-07" db="EMBL/GenBank/DDBJ databases">
        <title>The genome of the fungus Escovopsis weberi, a specialized disease agent of ant agriculture.</title>
        <authorList>
            <person name="de Man T.J."/>
            <person name="Stajich J.E."/>
            <person name="Kubicek C.P."/>
            <person name="Chenthamara K."/>
            <person name="Atanasova L."/>
            <person name="Druzhinina I.S."/>
            <person name="Birnbaum S."/>
            <person name="Barribeau S.M."/>
            <person name="Teiling C."/>
            <person name="Suen G."/>
            <person name="Currie C."/>
            <person name="Gerardo N.M."/>
        </authorList>
    </citation>
    <scope>NUCLEOTIDE SEQUENCE [LARGE SCALE GENOMIC DNA]</scope>
</reference>
<dbReference type="InterPro" id="IPR012677">
    <property type="entry name" value="Nucleotide-bd_a/b_plait_sf"/>
</dbReference>
<dbReference type="Proteomes" id="UP000053831">
    <property type="component" value="Unassembled WGS sequence"/>
</dbReference>
<feature type="domain" description="RRM" evidence="6">
    <location>
        <begin position="175"/>
        <end position="253"/>
    </location>
</feature>
<feature type="compositionally biased region" description="Low complexity" evidence="5">
    <location>
        <begin position="14"/>
        <end position="32"/>
    </location>
</feature>
<dbReference type="InterPro" id="IPR000504">
    <property type="entry name" value="RRM_dom"/>
</dbReference>
<evidence type="ECO:0000256" key="3">
    <source>
        <dbReference type="ARBA" id="ARBA00023242"/>
    </source>
</evidence>
<evidence type="ECO:0000256" key="4">
    <source>
        <dbReference type="PROSITE-ProRule" id="PRU00176"/>
    </source>
</evidence>
<feature type="compositionally biased region" description="Basic and acidic residues" evidence="5">
    <location>
        <begin position="334"/>
        <end position="360"/>
    </location>
</feature>
<feature type="compositionally biased region" description="Basic residues" evidence="5">
    <location>
        <begin position="394"/>
        <end position="403"/>
    </location>
</feature>
<name>A0A0M8MUA1_ESCWE</name>
<dbReference type="PROSITE" id="PS50102">
    <property type="entry name" value="RRM"/>
    <property type="match status" value="1"/>
</dbReference>
<feature type="region of interest" description="Disordered" evidence="5">
    <location>
        <begin position="1"/>
        <end position="157"/>
    </location>
</feature>
<dbReference type="AlphaFoldDB" id="A0A0M8MUA1"/>
<dbReference type="GO" id="GO:0003723">
    <property type="term" value="F:RNA binding"/>
    <property type="evidence" value="ECO:0007669"/>
    <property type="project" value="UniProtKB-UniRule"/>
</dbReference>
<protein>
    <submittedName>
        <fullName evidence="7">Putative RNA-binding protein</fullName>
    </submittedName>
</protein>
<gene>
    <name evidence="7" type="ORF">ESCO_001395</name>
</gene>
<dbReference type="EMBL" id="LGSR01000020">
    <property type="protein sequence ID" value="KOS18628.1"/>
    <property type="molecule type" value="Genomic_DNA"/>
</dbReference>
<dbReference type="CDD" id="cd12307">
    <property type="entry name" value="RRM_NIFK_like"/>
    <property type="match status" value="1"/>
</dbReference>
<organism evidence="7 8">
    <name type="scientific">Escovopsis weberi</name>
    <dbReference type="NCBI Taxonomy" id="150374"/>
    <lineage>
        <taxon>Eukaryota</taxon>
        <taxon>Fungi</taxon>
        <taxon>Dikarya</taxon>
        <taxon>Ascomycota</taxon>
        <taxon>Pezizomycotina</taxon>
        <taxon>Sordariomycetes</taxon>
        <taxon>Hypocreomycetidae</taxon>
        <taxon>Hypocreales</taxon>
        <taxon>Hypocreaceae</taxon>
        <taxon>Escovopsis</taxon>
    </lineage>
</organism>
<dbReference type="Pfam" id="PF00076">
    <property type="entry name" value="RRM_1"/>
    <property type="match status" value="1"/>
</dbReference>
<feature type="region of interest" description="Disordered" evidence="5">
    <location>
        <begin position="326"/>
        <end position="403"/>
    </location>
</feature>
<keyword evidence="8" id="KW-1185">Reference proteome</keyword>
<dbReference type="PANTHER" id="PTHR46754">
    <property type="entry name" value="MKI67 FHA DOMAIN-INTERACTING NUCLEOLAR PHOSPHOPROTEIN"/>
    <property type="match status" value="1"/>
</dbReference>
<comment type="subcellular location">
    <subcellularLocation>
        <location evidence="1">Nucleus</location>
        <location evidence="1">Nucleolus</location>
    </subcellularLocation>
</comment>